<organism evidence="1">
    <name type="scientific">Anguilla anguilla</name>
    <name type="common">European freshwater eel</name>
    <name type="synonym">Muraena anguilla</name>
    <dbReference type="NCBI Taxonomy" id="7936"/>
    <lineage>
        <taxon>Eukaryota</taxon>
        <taxon>Metazoa</taxon>
        <taxon>Chordata</taxon>
        <taxon>Craniata</taxon>
        <taxon>Vertebrata</taxon>
        <taxon>Euteleostomi</taxon>
        <taxon>Actinopterygii</taxon>
        <taxon>Neopterygii</taxon>
        <taxon>Teleostei</taxon>
        <taxon>Anguilliformes</taxon>
        <taxon>Anguillidae</taxon>
        <taxon>Anguilla</taxon>
    </lineage>
</organism>
<sequence>MTFLLNFVYYFTVTLVHLHNFCRL</sequence>
<proteinExistence type="predicted"/>
<dbReference type="AlphaFoldDB" id="A0A0E9QAS6"/>
<evidence type="ECO:0000313" key="1">
    <source>
        <dbReference type="EMBL" id="JAH13849.1"/>
    </source>
</evidence>
<reference evidence="1" key="2">
    <citation type="journal article" date="2015" name="Fish Shellfish Immunol.">
        <title>Early steps in the European eel (Anguilla anguilla)-Vibrio vulnificus interaction in the gills: Role of the RtxA13 toxin.</title>
        <authorList>
            <person name="Callol A."/>
            <person name="Pajuelo D."/>
            <person name="Ebbesson L."/>
            <person name="Teles M."/>
            <person name="MacKenzie S."/>
            <person name="Amaro C."/>
        </authorList>
    </citation>
    <scope>NUCLEOTIDE SEQUENCE</scope>
</reference>
<name>A0A0E9QAS6_ANGAN</name>
<dbReference type="EMBL" id="GBXM01094728">
    <property type="protein sequence ID" value="JAH13849.1"/>
    <property type="molecule type" value="Transcribed_RNA"/>
</dbReference>
<accession>A0A0E9QAS6</accession>
<protein>
    <submittedName>
        <fullName evidence="1">Uncharacterized protein</fullName>
    </submittedName>
</protein>
<reference evidence="1" key="1">
    <citation type="submission" date="2014-11" db="EMBL/GenBank/DDBJ databases">
        <authorList>
            <person name="Amaro Gonzalez C."/>
        </authorList>
    </citation>
    <scope>NUCLEOTIDE SEQUENCE</scope>
</reference>